<organism evidence="7 8">
    <name type="scientific">Mesoterricola silvestris</name>
    <dbReference type="NCBI Taxonomy" id="2927979"/>
    <lineage>
        <taxon>Bacteria</taxon>
        <taxon>Pseudomonadati</taxon>
        <taxon>Acidobacteriota</taxon>
        <taxon>Holophagae</taxon>
        <taxon>Holophagales</taxon>
        <taxon>Holophagaceae</taxon>
        <taxon>Mesoterricola</taxon>
    </lineage>
</organism>
<keyword evidence="3 6" id="KW-0812">Transmembrane</keyword>
<dbReference type="InterPro" id="IPR001898">
    <property type="entry name" value="SLC13A/DASS"/>
</dbReference>
<dbReference type="PANTHER" id="PTHR42826">
    <property type="entry name" value="DICARBOXYLATE TRANSPORTER 2.1, CHLOROPLASTIC"/>
    <property type="match status" value="1"/>
</dbReference>
<keyword evidence="8" id="KW-1185">Reference proteome</keyword>
<feature type="transmembrane region" description="Helical" evidence="6">
    <location>
        <begin position="32"/>
        <end position="50"/>
    </location>
</feature>
<dbReference type="PIRSF" id="PIRSF002457">
    <property type="entry name" value="DASS"/>
    <property type="match status" value="1"/>
</dbReference>
<keyword evidence="4 6" id="KW-1133">Transmembrane helix</keyword>
<proteinExistence type="inferred from homology"/>
<feature type="transmembrane region" description="Helical" evidence="6">
    <location>
        <begin position="393"/>
        <end position="411"/>
    </location>
</feature>
<dbReference type="NCBIfam" id="TIGR00785">
    <property type="entry name" value="dass"/>
    <property type="match status" value="1"/>
</dbReference>
<feature type="transmembrane region" description="Helical" evidence="6">
    <location>
        <begin position="177"/>
        <end position="207"/>
    </location>
</feature>
<name>A0AA48GH73_9BACT</name>
<dbReference type="RefSeq" id="WP_316413785.1">
    <property type="nucleotide sequence ID" value="NZ_AP027080.1"/>
</dbReference>
<dbReference type="InterPro" id="IPR030676">
    <property type="entry name" value="CitT-rel"/>
</dbReference>
<sequence>MNSKFLKAIGPVILWLVLRLLPVPAGLTPAAWYFFAVFAATILGLILEPLPPAAVGFIGVSFAAIMCYVAPTPAGSVAWALAGFSDKTVWLIFGAFIFSIGYAKSGLGRRIALLLVKLLGRRTLGLGYAIMLADLVLAPGTPSNTARSGGTIFPVISNIPALYGSEPGPTARRIGSYIMWTAFACTCVTSSMFLTSLAPNVAALSILRSVGKMDVTWMGWFMGFLPIGFALLLLVPAITYFVYPPEVKVSEETPAWAAGELRKMGPFKFSEGAMAFLVVLAVFLWIVGANKDIRMPLLGSNFIDPTAVVFLVIAAMVVLAIVTWDDILANKAAWNVLVWFATLVTMADGLNKVGFVTWVAKAVASHLAGFSPILVMGVLVAFFFLIHYLFASLTAHTAAVLPVVLASGLAIPGMHAKAFALLLCFSLGIMGVITPYATGPGPVYYASGYISTKAFWSLGLLFGALFIAALIFLGIPWLTVIRPVG</sequence>
<comment type="subcellular location">
    <subcellularLocation>
        <location evidence="1">Membrane</location>
        <topology evidence="1">Multi-pass membrane protein</topology>
    </subcellularLocation>
</comment>
<feature type="transmembrane region" description="Helical" evidence="6">
    <location>
        <begin position="418"/>
        <end position="438"/>
    </location>
</feature>
<reference evidence="8" key="1">
    <citation type="journal article" date="2023" name="Int. J. Syst. Evol. Microbiol.">
        <title>Mesoterricola silvestris gen. nov., sp. nov., Mesoterricola sediminis sp. nov., Geothrix oryzae sp. nov., Geothrix edaphica sp. nov., Geothrix rubra sp. nov., and Geothrix limicola sp. nov., six novel members of Acidobacteriota isolated from soils.</title>
        <authorList>
            <person name="Itoh H."/>
            <person name="Sugisawa Y."/>
            <person name="Mise K."/>
            <person name="Xu Z."/>
            <person name="Kuniyasu M."/>
            <person name="Ushijima N."/>
            <person name="Kawano K."/>
            <person name="Kobayashi E."/>
            <person name="Shiratori Y."/>
            <person name="Masuda Y."/>
            <person name="Senoo K."/>
        </authorList>
    </citation>
    <scope>NUCLEOTIDE SEQUENCE [LARGE SCALE GENOMIC DNA]</scope>
    <source>
        <strain evidence="8">W79</strain>
    </source>
</reference>
<feature type="transmembrane region" description="Helical" evidence="6">
    <location>
        <begin position="336"/>
        <end position="360"/>
    </location>
</feature>
<feature type="transmembrane region" description="Helical" evidence="6">
    <location>
        <begin position="88"/>
        <end position="107"/>
    </location>
</feature>
<keyword evidence="5 6" id="KW-0472">Membrane</keyword>
<evidence type="ECO:0000256" key="5">
    <source>
        <dbReference type="ARBA" id="ARBA00023136"/>
    </source>
</evidence>
<feature type="transmembrane region" description="Helical" evidence="6">
    <location>
        <begin position="119"/>
        <end position="138"/>
    </location>
</feature>
<evidence type="ECO:0000256" key="2">
    <source>
        <dbReference type="ARBA" id="ARBA00007349"/>
    </source>
</evidence>
<dbReference type="AlphaFoldDB" id="A0AA48GH73"/>
<comment type="similarity">
    <text evidence="2">Belongs to the SLC13A/DASS transporter (TC 2.A.47) family. DIT1 subfamily.</text>
</comment>
<feature type="transmembrane region" description="Helical" evidence="6">
    <location>
        <begin position="272"/>
        <end position="290"/>
    </location>
</feature>
<dbReference type="GO" id="GO:0016020">
    <property type="term" value="C:membrane"/>
    <property type="evidence" value="ECO:0007669"/>
    <property type="project" value="UniProtKB-SubCell"/>
</dbReference>
<evidence type="ECO:0000256" key="3">
    <source>
        <dbReference type="ARBA" id="ARBA00022692"/>
    </source>
</evidence>
<evidence type="ECO:0000256" key="4">
    <source>
        <dbReference type="ARBA" id="ARBA00022989"/>
    </source>
</evidence>
<feature type="transmembrane region" description="Helical" evidence="6">
    <location>
        <begin position="458"/>
        <end position="480"/>
    </location>
</feature>
<gene>
    <name evidence="7" type="ORF">METEAL_00580</name>
</gene>
<feature type="transmembrane region" description="Helical" evidence="6">
    <location>
        <begin position="219"/>
        <end position="243"/>
    </location>
</feature>
<dbReference type="Proteomes" id="UP001238179">
    <property type="component" value="Chromosome"/>
</dbReference>
<evidence type="ECO:0000256" key="1">
    <source>
        <dbReference type="ARBA" id="ARBA00004141"/>
    </source>
</evidence>
<feature type="transmembrane region" description="Helical" evidence="6">
    <location>
        <begin position="57"/>
        <end position="82"/>
    </location>
</feature>
<feature type="transmembrane region" description="Helical" evidence="6">
    <location>
        <begin position="302"/>
        <end position="324"/>
    </location>
</feature>
<dbReference type="KEGG" id="msil:METEAL_00580"/>
<dbReference type="GO" id="GO:0022857">
    <property type="term" value="F:transmembrane transporter activity"/>
    <property type="evidence" value="ECO:0007669"/>
    <property type="project" value="InterPro"/>
</dbReference>
<evidence type="ECO:0000256" key="6">
    <source>
        <dbReference type="SAM" id="Phobius"/>
    </source>
</evidence>
<protein>
    <submittedName>
        <fullName evidence="7">ABC transporter permease</fullName>
    </submittedName>
</protein>
<dbReference type="EMBL" id="AP027080">
    <property type="protein sequence ID" value="BDU70884.1"/>
    <property type="molecule type" value="Genomic_DNA"/>
</dbReference>
<evidence type="ECO:0000313" key="8">
    <source>
        <dbReference type="Proteomes" id="UP001238179"/>
    </source>
</evidence>
<evidence type="ECO:0000313" key="7">
    <source>
        <dbReference type="EMBL" id="BDU70884.1"/>
    </source>
</evidence>
<dbReference type="Pfam" id="PF00939">
    <property type="entry name" value="Na_sulph_symp"/>
    <property type="match status" value="1"/>
</dbReference>
<feature type="transmembrane region" description="Helical" evidence="6">
    <location>
        <begin position="367"/>
        <end position="387"/>
    </location>
</feature>
<accession>A0AA48GH73</accession>